<dbReference type="Proteomes" id="UP001258994">
    <property type="component" value="Chromosome"/>
</dbReference>
<dbReference type="EMBL" id="CP134145">
    <property type="protein sequence ID" value="WNC72792.1"/>
    <property type="molecule type" value="Genomic_DNA"/>
</dbReference>
<organism evidence="1 2">
    <name type="scientific">Thalassotalea psychrophila</name>
    <dbReference type="NCBI Taxonomy" id="3065647"/>
    <lineage>
        <taxon>Bacteria</taxon>
        <taxon>Pseudomonadati</taxon>
        <taxon>Pseudomonadota</taxon>
        <taxon>Gammaproteobacteria</taxon>
        <taxon>Alteromonadales</taxon>
        <taxon>Colwelliaceae</taxon>
        <taxon>Thalassotalea</taxon>
    </lineage>
</organism>
<evidence type="ECO:0000313" key="1">
    <source>
        <dbReference type="EMBL" id="WNC72792.1"/>
    </source>
</evidence>
<protein>
    <recommendedName>
        <fullName evidence="3">Lipoprotein</fullName>
    </recommendedName>
</protein>
<reference evidence="2" key="1">
    <citation type="submission" date="2023-09" db="EMBL/GenBank/DDBJ databases">
        <authorList>
            <person name="Li S."/>
            <person name="Li X."/>
            <person name="Zhang C."/>
            <person name="Zhao Z."/>
        </authorList>
    </citation>
    <scope>NUCLEOTIDE SEQUENCE [LARGE SCALE GENOMIC DNA]</scope>
    <source>
        <strain evidence="2">SQ149</strain>
    </source>
</reference>
<keyword evidence="2" id="KW-1185">Reference proteome</keyword>
<evidence type="ECO:0000313" key="2">
    <source>
        <dbReference type="Proteomes" id="UP001258994"/>
    </source>
</evidence>
<dbReference type="RefSeq" id="WP_348391907.1">
    <property type="nucleotide sequence ID" value="NZ_CP134145.1"/>
</dbReference>
<dbReference type="PROSITE" id="PS51257">
    <property type="entry name" value="PROKAR_LIPOPROTEIN"/>
    <property type="match status" value="1"/>
</dbReference>
<evidence type="ECO:0008006" key="3">
    <source>
        <dbReference type="Google" id="ProtNLM"/>
    </source>
</evidence>
<gene>
    <name evidence="1" type="ORF">RGQ13_02120</name>
</gene>
<name>A0ABY9TVB8_9GAMM</name>
<accession>A0ABY9TVB8</accession>
<sequence length="464" mass="51705">MKYLILLSSIVLSACVSTDNSQPSKPQASRAAASLEASALADGYQWQLVSDGKLVVSQSEGEDDQTFPSVIKVPQWVTKENRAHPDAKYYLYYGEHHGMAIKMKWAKHIEGPWTPYNVSDSRKGVLDFTADTDRNQGDNTWKHLASPDVFIDEEQQRFIMSFHGKLKKKLTSKGKTAEAYHGNAIAFSPNGLNFNDAETGGGIKGYGPIEAQHGDITRTVYMMKPYARFFFINDKVFTISRKGLLQQPKSQSAPWQINKRAPFGHQWVSQTKANDLYNKQVRKNAKIYHSAIATWFASSEFATHPNNPHPGKVISSNGKNDRVNHVGIFQRSNSLLEVFFWVRGDTKKIFGIDDPYNHLYRVMLDTSSANWDDWDVVRGANNQVIFDVALDPAEIYQAVKTANGGGDINGLTHADPTSMGASNFIEVDGALYCFVSFHSEDMGGADSEGQITTFKLTPNTNLTN</sequence>
<proteinExistence type="predicted"/>